<evidence type="ECO:0000313" key="4">
    <source>
        <dbReference type="Proteomes" id="UP000460221"/>
    </source>
</evidence>
<dbReference type="RefSeq" id="WP_154771150.1">
    <property type="nucleotide sequence ID" value="NZ_WLYK01000016.1"/>
</dbReference>
<comment type="caution">
    <text evidence="3">The sequence shown here is derived from an EMBL/GenBank/DDBJ whole genome shotgun (WGS) entry which is preliminary data.</text>
</comment>
<evidence type="ECO:0000256" key="1">
    <source>
        <dbReference type="SAM" id="MobiDB-lite"/>
    </source>
</evidence>
<name>A0A7K1FSL7_9ACTN</name>
<reference evidence="3 4" key="1">
    <citation type="submission" date="2019-11" db="EMBL/GenBank/DDBJ databases">
        <authorList>
            <person name="Jiang L.-Q."/>
        </authorList>
    </citation>
    <scope>NUCLEOTIDE SEQUENCE [LARGE SCALE GENOMIC DNA]</scope>
    <source>
        <strain evidence="3 4">YIM 132087</strain>
    </source>
</reference>
<dbReference type="Proteomes" id="UP000460221">
    <property type="component" value="Unassembled WGS sequence"/>
</dbReference>
<protein>
    <recommendedName>
        <fullName evidence="2">Helicase-associated domain-containing protein</fullName>
    </recommendedName>
</protein>
<dbReference type="EMBL" id="WLYK01000016">
    <property type="protein sequence ID" value="MTD17145.1"/>
    <property type="molecule type" value="Genomic_DNA"/>
</dbReference>
<evidence type="ECO:0000313" key="3">
    <source>
        <dbReference type="EMBL" id="MTD17145.1"/>
    </source>
</evidence>
<organism evidence="3 4">
    <name type="scientific">Nakamurella alba</name>
    <dbReference type="NCBI Taxonomy" id="2665158"/>
    <lineage>
        <taxon>Bacteria</taxon>
        <taxon>Bacillati</taxon>
        <taxon>Actinomycetota</taxon>
        <taxon>Actinomycetes</taxon>
        <taxon>Nakamurellales</taxon>
        <taxon>Nakamurellaceae</taxon>
        <taxon>Nakamurella</taxon>
    </lineage>
</organism>
<dbReference type="InterPro" id="IPR005114">
    <property type="entry name" value="Helicase_assoc"/>
</dbReference>
<dbReference type="Gene3D" id="6.10.140.530">
    <property type="match status" value="1"/>
</dbReference>
<dbReference type="Pfam" id="PF03457">
    <property type="entry name" value="HA"/>
    <property type="match status" value="1"/>
</dbReference>
<accession>A0A7K1FSL7</accession>
<gene>
    <name evidence="3" type="ORF">GIS00_24735</name>
</gene>
<feature type="region of interest" description="Disordered" evidence="1">
    <location>
        <begin position="126"/>
        <end position="146"/>
    </location>
</feature>
<dbReference type="AlphaFoldDB" id="A0A7K1FSL7"/>
<proteinExistence type="predicted"/>
<evidence type="ECO:0000259" key="2">
    <source>
        <dbReference type="Pfam" id="PF03457"/>
    </source>
</evidence>
<sequence>MSSTGSNGPTFRTAAQRERVWITRRRLAALVVAQIISRMRNMTFRRDEACWNARLTELVSFARTNRRLPTAHRQASASERQLIRWLYVQRQHARKELLPTTRLQQLDALLPQWRSQLLEPLIPAMRPRANPQDVPIPPHSGQVPAG</sequence>
<keyword evidence="4" id="KW-1185">Reference proteome</keyword>
<feature type="domain" description="Helicase-associated" evidence="2">
    <location>
        <begin position="49"/>
        <end position="109"/>
    </location>
</feature>